<proteinExistence type="predicted"/>
<dbReference type="InterPro" id="IPR036412">
    <property type="entry name" value="HAD-like_sf"/>
</dbReference>
<dbReference type="EMBL" id="CP114052">
    <property type="protein sequence ID" value="WAW14003.1"/>
    <property type="molecule type" value="Genomic_DNA"/>
</dbReference>
<keyword evidence="2" id="KW-1185">Reference proteome</keyword>
<name>A0ABY7JPD1_9FIRM</name>
<dbReference type="SUPFAM" id="SSF56784">
    <property type="entry name" value="HAD-like"/>
    <property type="match status" value="1"/>
</dbReference>
<dbReference type="PANTHER" id="PTHR10000:SF8">
    <property type="entry name" value="HAD SUPERFAMILY HYDROLASE-LIKE, TYPE 3"/>
    <property type="match status" value="1"/>
</dbReference>
<dbReference type="Pfam" id="PF08282">
    <property type="entry name" value="Hydrolase_3"/>
    <property type="match status" value="1"/>
</dbReference>
<reference evidence="1" key="1">
    <citation type="submission" date="2022-12" db="EMBL/GenBank/DDBJ databases">
        <title>Peptostreptococcus.</title>
        <authorList>
            <person name="Lee S.H."/>
        </authorList>
    </citation>
    <scope>NUCLEOTIDE SEQUENCE</scope>
    <source>
        <strain evidence="1">CBA3647</strain>
    </source>
</reference>
<dbReference type="Gene3D" id="3.40.50.1000">
    <property type="entry name" value="HAD superfamily/HAD-like"/>
    <property type="match status" value="1"/>
</dbReference>
<dbReference type="RefSeq" id="WP_269310665.1">
    <property type="nucleotide sequence ID" value="NZ_CP114052.1"/>
</dbReference>
<sequence>MIKHIFCDLDGTLFIDKITDVDKNAILLAKDFGITFNIATGRVLDHSKSILEECNIEGYLITENGSYVYDKNLNLVFSQAMTDAQIKKIISIYNSFDYIDKDQDVIYFKYDGRVVMPVDGSKAEYLTRGFEIDEKICEYDAYMSKVGNIGVLTTDSKKLSKMIESFKEELSSELDVYASSRTTINIVLKGVSKLEGIKCVCKKESISLNEVAAIGDSPNDMSMLKNINMSFAMSDAFDSIKNVSKYETPTVADAIKMIIDYNSEADN</sequence>
<keyword evidence="1" id="KW-0378">Hydrolase</keyword>
<evidence type="ECO:0000313" key="2">
    <source>
        <dbReference type="Proteomes" id="UP001164187"/>
    </source>
</evidence>
<dbReference type="GO" id="GO:0016787">
    <property type="term" value="F:hydrolase activity"/>
    <property type="evidence" value="ECO:0007669"/>
    <property type="project" value="UniProtKB-KW"/>
</dbReference>
<dbReference type="Gene3D" id="3.30.1240.10">
    <property type="match status" value="1"/>
</dbReference>
<evidence type="ECO:0000313" key="1">
    <source>
        <dbReference type="EMBL" id="WAW14003.1"/>
    </source>
</evidence>
<gene>
    <name evidence="1" type="ORF">O0R46_05195</name>
</gene>
<accession>A0ABY7JPD1</accession>
<dbReference type="InterPro" id="IPR006379">
    <property type="entry name" value="HAD-SF_hydro_IIB"/>
</dbReference>
<organism evidence="1 2">
    <name type="scientific">Peptostreptococcus equinus</name>
    <dbReference type="NCBI Taxonomy" id="3003601"/>
    <lineage>
        <taxon>Bacteria</taxon>
        <taxon>Bacillati</taxon>
        <taxon>Bacillota</taxon>
        <taxon>Clostridia</taxon>
        <taxon>Peptostreptococcales</taxon>
        <taxon>Peptostreptococcaceae</taxon>
        <taxon>Peptostreptococcus</taxon>
    </lineage>
</organism>
<dbReference type="PANTHER" id="PTHR10000">
    <property type="entry name" value="PHOSPHOSERINE PHOSPHATASE"/>
    <property type="match status" value="1"/>
</dbReference>
<protein>
    <submittedName>
        <fullName evidence="1">HAD family hydrolase</fullName>
    </submittedName>
</protein>
<dbReference type="NCBIfam" id="TIGR01484">
    <property type="entry name" value="HAD-SF-IIB"/>
    <property type="match status" value="1"/>
</dbReference>
<dbReference type="Proteomes" id="UP001164187">
    <property type="component" value="Chromosome"/>
</dbReference>
<dbReference type="InterPro" id="IPR023214">
    <property type="entry name" value="HAD_sf"/>
</dbReference>